<organism evidence="1 2">
    <name type="scientific">Fusarium oxysporum f. sp. radicis-cucumerinum</name>
    <dbReference type="NCBI Taxonomy" id="327505"/>
    <lineage>
        <taxon>Eukaryota</taxon>
        <taxon>Fungi</taxon>
        <taxon>Dikarya</taxon>
        <taxon>Ascomycota</taxon>
        <taxon>Pezizomycotina</taxon>
        <taxon>Sordariomycetes</taxon>
        <taxon>Hypocreomycetidae</taxon>
        <taxon>Hypocreales</taxon>
        <taxon>Nectriaceae</taxon>
        <taxon>Fusarium</taxon>
        <taxon>Fusarium oxysporum species complex</taxon>
    </lineage>
</organism>
<name>A0A2H3GPI5_FUSOX</name>
<gene>
    <name evidence="1" type="ORF">AU210_012654</name>
</gene>
<dbReference type="EMBL" id="MABQ02000009">
    <property type="protein sequence ID" value="PCD26222.1"/>
    <property type="molecule type" value="Genomic_DNA"/>
</dbReference>
<dbReference type="Proteomes" id="UP000219602">
    <property type="component" value="Chromosome 11"/>
</dbReference>
<sequence length="172" mass="19091">MSLSTLDKGSLVPANVSIDGYDSTPMILLPSLNIRDLATLEEPLAPGLGNFTEFDLDTRAPKETKVFFGKTQVDYGCDASITKPLGEAIHSICGNGNHSWISDMNMTLNFLNTLFWPVCNLFRDNAKLAHAWMYSRLIAPIPWSLGPLAHKKTNNQHSVTCVEERNMLLKLL</sequence>
<reference evidence="1 2" key="2">
    <citation type="journal article" date="2017" name="Sci. Rep.">
        <title>A mobile pathogenicity chromosome in Fusarium oxysporum for infection of multiple cucurbit species.</title>
        <authorList>
            <person name="van Dam P."/>
            <person name="Fokkens L."/>
            <person name="Ayukawa Y."/>
            <person name="van der Gragt M."/>
            <person name="Ter Horst A."/>
            <person name="Brankovics B."/>
            <person name="Houterman P.M."/>
            <person name="Arie T."/>
            <person name="Rep M."/>
        </authorList>
    </citation>
    <scope>NUCLEOTIDE SEQUENCE [LARGE SCALE GENOMIC DNA]</scope>
    <source>
        <strain evidence="1 2">Forc016</strain>
    </source>
</reference>
<evidence type="ECO:0000313" key="2">
    <source>
        <dbReference type="Proteomes" id="UP000219602"/>
    </source>
</evidence>
<reference evidence="1 2" key="1">
    <citation type="journal article" date="2016" name="Environ. Microbiol.">
        <title>Effector profiles distinguish formae speciales of Fusarium oxysporum.</title>
        <authorList>
            <person name="van Dam P."/>
            <person name="Fokkens L."/>
            <person name="Schmidt S.M."/>
            <person name="Linmans J.H."/>
            <person name="Kistler H.C."/>
            <person name="Ma L.J."/>
            <person name="Rep M."/>
        </authorList>
    </citation>
    <scope>NUCLEOTIDE SEQUENCE [LARGE SCALE GENOMIC DNA]</scope>
    <source>
        <strain evidence="1 2">Forc016</strain>
    </source>
</reference>
<comment type="caution">
    <text evidence="1">The sequence shown here is derived from an EMBL/GenBank/DDBJ whole genome shotgun (WGS) entry which is preliminary data.</text>
</comment>
<protein>
    <submittedName>
        <fullName evidence="1">Uncharacterized protein</fullName>
    </submittedName>
</protein>
<evidence type="ECO:0000313" key="1">
    <source>
        <dbReference type="EMBL" id="PCD26222.1"/>
    </source>
</evidence>
<proteinExistence type="predicted"/>
<accession>A0A2H3GPI5</accession>
<dbReference type="AlphaFoldDB" id="A0A2H3GPI5"/>